<dbReference type="EMBL" id="JADNRY010000137">
    <property type="protein sequence ID" value="KAF9063860.1"/>
    <property type="molecule type" value="Genomic_DNA"/>
</dbReference>
<dbReference type="InterPro" id="IPR036188">
    <property type="entry name" value="FAD/NAD-bd_sf"/>
</dbReference>
<evidence type="ECO:0000313" key="5">
    <source>
        <dbReference type="EMBL" id="KAF9063860.1"/>
    </source>
</evidence>
<dbReference type="PANTHER" id="PTHR43539">
    <property type="entry name" value="FLAVIN-BINDING MONOOXYGENASE-LIKE PROTEIN (AFU_ORTHOLOGUE AFUA_4G09220)"/>
    <property type="match status" value="1"/>
</dbReference>
<dbReference type="SUPFAM" id="SSF51905">
    <property type="entry name" value="FAD/NAD(P)-binding domain"/>
    <property type="match status" value="2"/>
</dbReference>
<evidence type="ECO:0008006" key="7">
    <source>
        <dbReference type="Google" id="ProtNLM"/>
    </source>
</evidence>
<keyword evidence="1" id="KW-0285">Flavoprotein</keyword>
<dbReference type="InterPro" id="IPR050982">
    <property type="entry name" value="Auxin_biosynth/cation_transpt"/>
</dbReference>
<keyword evidence="4" id="KW-0472">Membrane</keyword>
<sequence length="463" mass="52371">MYIHRYQTWLSFELSLCSLFHSHGWLRDYLVFTWNLRTRNGHAQILEYLDANIKSTTISGLEVTSDGSFKPSLGRCPRVGRGIFTLAQEAGEWKAFTFFISLDSLKGHEPRGPEEGVYHGTATYWSEVREERRRTIEENPLVLIDGYSTLVIEKNERIGDHWRRRYPCLTLHTPKLHHSLLYQPYPDTWPRFTPRDKVADWLEQYAISQDIVVWTKSQPLPVSFLRFRNEEMDCFHRQKWKIRHDSSKAIVLATGFLGALTCLIYSIPNLTRAGHNSREKRVVIVGTGNSGADIALDLHMREAQAVTILQRSTTVMLDHLWDPNLPVEVGDYRNVATPYPAFERKFLINRDILDGLAKAGMNVNIDGGGILTLVHERLGGMDIGTAEHVASGKIKVKSEVNAVILSDGSVLEADVVLFATGYRHMQSIMRRIFGETIDQAGPAGGMDEEGKCEAHISLLGILG</sequence>
<dbReference type="InterPro" id="IPR020946">
    <property type="entry name" value="Flavin_mOase-like"/>
</dbReference>
<protein>
    <recommendedName>
        <fullName evidence="7">FAD/NAD(P)-binding domain-containing protein</fullName>
    </recommendedName>
</protein>
<dbReference type="OrthoDB" id="74360at2759"/>
<keyword evidence="4" id="KW-1133">Transmembrane helix</keyword>
<keyword evidence="4" id="KW-0812">Transmembrane</keyword>
<proteinExistence type="predicted"/>
<name>A0A9P5PKX0_9AGAR</name>
<evidence type="ECO:0000313" key="6">
    <source>
        <dbReference type="Proteomes" id="UP000772434"/>
    </source>
</evidence>
<dbReference type="Gene3D" id="3.50.50.60">
    <property type="entry name" value="FAD/NAD(P)-binding domain"/>
    <property type="match status" value="1"/>
</dbReference>
<gene>
    <name evidence="5" type="ORF">BDP27DRAFT_1476217</name>
</gene>
<reference evidence="5" key="1">
    <citation type="submission" date="2020-11" db="EMBL/GenBank/DDBJ databases">
        <authorList>
            <consortium name="DOE Joint Genome Institute"/>
            <person name="Ahrendt S."/>
            <person name="Riley R."/>
            <person name="Andreopoulos W."/>
            <person name="Labutti K."/>
            <person name="Pangilinan J."/>
            <person name="Ruiz-Duenas F.J."/>
            <person name="Barrasa J.M."/>
            <person name="Sanchez-Garcia M."/>
            <person name="Camarero S."/>
            <person name="Miyauchi S."/>
            <person name="Serrano A."/>
            <person name="Linde D."/>
            <person name="Babiker R."/>
            <person name="Drula E."/>
            <person name="Ayuso-Fernandez I."/>
            <person name="Pacheco R."/>
            <person name="Padilla G."/>
            <person name="Ferreira P."/>
            <person name="Barriuso J."/>
            <person name="Kellner H."/>
            <person name="Castanera R."/>
            <person name="Alfaro M."/>
            <person name="Ramirez L."/>
            <person name="Pisabarro A.G."/>
            <person name="Kuo A."/>
            <person name="Tritt A."/>
            <person name="Lipzen A."/>
            <person name="He G."/>
            <person name="Yan M."/>
            <person name="Ng V."/>
            <person name="Cullen D."/>
            <person name="Martin F."/>
            <person name="Rosso M.-N."/>
            <person name="Henrissat B."/>
            <person name="Hibbett D."/>
            <person name="Martinez A.T."/>
            <person name="Grigoriev I.V."/>
        </authorList>
    </citation>
    <scope>NUCLEOTIDE SEQUENCE</scope>
    <source>
        <strain evidence="5">AH 40177</strain>
    </source>
</reference>
<keyword evidence="3" id="KW-0560">Oxidoreductase</keyword>
<comment type="caution">
    <text evidence="5">The sequence shown here is derived from an EMBL/GenBank/DDBJ whole genome shotgun (WGS) entry which is preliminary data.</text>
</comment>
<evidence type="ECO:0000256" key="4">
    <source>
        <dbReference type="SAM" id="Phobius"/>
    </source>
</evidence>
<dbReference type="GO" id="GO:0050660">
    <property type="term" value="F:flavin adenine dinucleotide binding"/>
    <property type="evidence" value="ECO:0007669"/>
    <property type="project" value="InterPro"/>
</dbReference>
<dbReference type="GO" id="GO:0004499">
    <property type="term" value="F:N,N-dimethylaniline monooxygenase activity"/>
    <property type="evidence" value="ECO:0007669"/>
    <property type="project" value="InterPro"/>
</dbReference>
<dbReference type="PANTHER" id="PTHR43539:SF68">
    <property type="entry name" value="FLAVIN-BINDING MONOOXYGENASE-LIKE PROTEIN (AFU_ORTHOLOGUE AFUA_4G09220)"/>
    <property type="match status" value="1"/>
</dbReference>
<organism evidence="5 6">
    <name type="scientific">Rhodocollybia butyracea</name>
    <dbReference type="NCBI Taxonomy" id="206335"/>
    <lineage>
        <taxon>Eukaryota</taxon>
        <taxon>Fungi</taxon>
        <taxon>Dikarya</taxon>
        <taxon>Basidiomycota</taxon>
        <taxon>Agaricomycotina</taxon>
        <taxon>Agaricomycetes</taxon>
        <taxon>Agaricomycetidae</taxon>
        <taxon>Agaricales</taxon>
        <taxon>Marasmiineae</taxon>
        <taxon>Omphalotaceae</taxon>
        <taxon>Rhodocollybia</taxon>
    </lineage>
</organism>
<evidence type="ECO:0000256" key="1">
    <source>
        <dbReference type="ARBA" id="ARBA00022630"/>
    </source>
</evidence>
<keyword evidence="6" id="KW-1185">Reference proteome</keyword>
<dbReference type="Proteomes" id="UP000772434">
    <property type="component" value="Unassembled WGS sequence"/>
</dbReference>
<evidence type="ECO:0000256" key="3">
    <source>
        <dbReference type="ARBA" id="ARBA00023002"/>
    </source>
</evidence>
<accession>A0A9P5PKX0</accession>
<feature type="transmembrane region" description="Helical" evidence="4">
    <location>
        <begin position="249"/>
        <end position="267"/>
    </location>
</feature>
<dbReference type="Pfam" id="PF00743">
    <property type="entry name" value="FMO-like"/>
    <property type="match status" value="1"/>
</dbReference>
<dbReference type="AlphaFoldDB" id="A0A9P5PKX0"/>
<dbReference type="GO" id="GO:0050661">
    <property type="term" value="F:NADP binding"/>
    <property type="evidence" value="ECO:0007669"/>
    <property type="project" value="InterPro"/>
</dbReference>
<keyword evidence="2" id="KW-0274">FAD</keyword>
<evidence type="ECO:0000256" key="2">
    <source>
        <dbReference type="ARBA" id="ARBA00022827"/>
    </source>
</evidence>